<sequence>MNRARYVPFERNRYFYGKLLTVRDFMSEQTYNSDKRRLVNRLLHGSGVAVGLQVVAVDDKSISIGTGVALDALGREIVVASPITAKLSNIDGFMNNDYAKNVYLCIAYDEKGKEPVHTVAGGVGGTEEVSENNRILETYRLYLTDQPPAPAYQELEQLMEERWVWYDDGQVRIYQQAPRYVSYGQVFQITLMIEKTLQTPPISFQYVPELDNVELIEGAIDGIIQFHEPSEGSESHYVKTITLKAASSDDADYQSIGLGVVSGSAKLTIGDRTIYDLSLLKQQIAVSEQPPIERIMDAYYSRSLDQALAAPSEPAIYIAQINMLQMGASYVIDRVIPQPFDDYIINASLLYKLLKKEALQWSSQKQLADEADGDEEADASSAISFPSIEEEFARLMPEPEEELEQPEVVTGVVDISIVPEKKKKWYHRKQRTFYSDEIEHGLPQDLPVLISLSISDEDILTDVPVPEMWKRSDAIVAGDITIFNRSEHALQYPRVSLAHIQYPRRGTFVIGLKLLQKTERLRLRVRWWAAKAAAQEAVSSAAEQLEESMQRAASARE</sequence>
<reference evidence="1" key="1">
    <citation type="submission" date="2021-03" db="EMBL/GenBank/DDBJ databases">
        <title>Antimicrobial resistance genes in bacteria isolated from Japanese honey, and their potential for conferring macrolide and lincosamide resistance in the American foulbrood pathogen Paenibacillus larvae.</title>
        <authorList>
            <person name="Okamoto M."/>
            <person name="Kumagai M."/>
            <person name="Kanamori H."/>
            <person name="Takamatsu D."/>
        </authorList>
    </citation>
    <scope>NUCLEOTIDE SEQUENCE</scope>
    <source>
        <strain evidence="1">J40TS1</strain>
    </source>
</reference>
<name>A0A920CXE8_9BACL</name>
<organism evidence="1 2">
    <name type="scientific">Paenibacillus montaniterrae</name>
    <dbReference type="NCBI Taxonomy" id="429341"/>
    <lineage>
        <taxon>Bacteria</taxon>
        <taxon>Bacillati</taxon>
        <taxon>Bacillota</taxon>
        <taxon>Bacilli</taxon>
        <taxon>Bacillales</taxon>
        <taxon>Paenibacillaceae</taxon>
        <taxon>Paenibacillus</taxon>
    </lineage>
</organism>
<dbReference type="RefSeq" id="WP_213514524.1">
    <property type="nucleotide sequence ID" value="NZ_BOSE01000003.1"/>
</dbReference>
<dbReference type="Proteomes" id="UP000683139">
    <property type="component" value="Unassembled WGS sequence"/>
</dbReference>
<gene>
    <name evidence="1" type="ORF">J40TS1_18920</name>
</gene>
<accession>A0A920CXE8</accession>
<dbReference type="AlphaFoldDB" id="A0A920CXE8"/>
<protein>
    <submittedName>
        <fullName evidence="1">Uncharacterized protein</fullName>
    </submittedName>
</protein>
<keyword evidence="2" id="KW-1185">Reference proteome</keyword>
<dbReference type="EMBL" id="BOSE01000003">
    <property type="protein sequence ID" value="GIP16250.1"/>
    <property type="molecule type" value="Genomic_DNA"/>
</dbReference>
<proteinExistence type="predicted"/>
<evidence type="ECO:0000313" key="1">
    <source>
        <dbReference type="EMBL" id="GIP16250.1"/>
    </source>
</evidence>
<comment type="caution">
    <text evidence="1">The sequence shown here is derived from an EMBL/GenBank/DDBJ whole genome shotgun (WGS) entry which is preliminary data.</text>
</comment>
<evidence type="ECO:0000313" key="2">
    <source>
        <dbReference type="Proteomes" id="UP000683139"/>
    </source>
</evidence>